<dbReference type="InterPro" id="IPR041711">
    <property type="entry name" value="Met-tRNA-FMT_N"/>
</dbReference>
<evidence type="ECO:0000256" key="1">
    <source>
        <dbReference type="ARBA" id="ARBA00012261"/>
    </source>
</evidence>
<dbReference type="Proteomes" id="UP001408356">
    <property type="component" value="Unassembled WGS sequence"/>
</dbReference>
<evidence type="ECO:0000313" key="4">
    <source>
        <dbReference type="Proteomes" id="UP001408356"/>
    </source>
</evidence>
<dbReference type="InterPro" id="IPR036477">
    <property type="entry name" value="Formyl_transf_N_sf"/>
</dbReference>
<evidence type="ECO:0000313" key="3">
    <source>
        <dbReference type="EMBL" id="KAK9424698.1"/>
    </source>
</evidence>
<dbReference type="CDD" id="cd08646">
    <property type="entry name" value="FMT_core_Met-tRNA-FMT_N"/>
    <property type="match status" value="1"/>
</dbReference>
<dbReference type="PANTHER" id="PTHR11138">
    <property type="entry name" value="METHIONYL-TRNA FORMYLTRANSFERASE"/>
    <property type="match status" value="1"/>
</dbReference>
<proteinExistence type="predicted"/>
<dbReference type="EMBL" id="JARVKF010000034">
    <property type="protein sequence ID" value="KAK9424698.1"/>
    <property type="molecule type" value="Genomic_DNA"/>
</dbReference>
<keyword evidence="4" id="KW-1185">Reference proteome</keyword>
<name>A0ABR2VCS4_9PEZI</name>
<organism evidence="3 4">
    <name type="scientific">Seiridium unicorne</name>
    <dbReference type="NCBI Taxonomy" id="138068"/>
    <lineage>
        <taxon>Eukaryota</taxon>
        <taxon>Fungi</taxon>
        <taxon>Dikarya</taxon>
        <taxon>Ascomycota</taxon>
        <taxon>Pezizomycotina</taxon>
        <taxon>Sordariomycetes</taxon>
        <taxon>Xylariomycetidae</taxon>
        <taxon>Amphisphaeriales</taxon>
        <taxon>Sporocadaceae</taxon>
        <taxon>Seiridium</taxon>
    </lineage>
</organism>
<dbReference type="Pfam" id="PF00551">
    <property type="entry name" value="Formyl_trans_N"/>
    <property type="match status" value="1"/>
</dbReference>
<sequence length="441" mass="48517">MKLGWKPLLSAVRLGPGRTPHTQPWLAPLFRDASLCKRFQSRRSTSKNTEPLRILFCGSDDFSCANLRALYDEQAKTSGLIESIDVVVRPGKRVGRGYKKIQHPPLRDLATELNLPIHERDTFTGWTMPPHINLIIAVSFGLFVPPRLLRAAKYGGLNVHPSLLPEFRGAAPLHHTLLASREATGVTLQTLDDKTFDAGVILAQTSLDAVYQIPAGCTPPELQSALTPLATAMLVRSLREGRHVPPYRAVGWQAESRSASGRSDENVATKLLLDASAKAPKITPLMRQLVPPNTNATTSWTAHEAVHRQHIIGPLWFMARGRDGRVKRVIVEGRLEDVTGGPFREKSGVYKRIEIHRLGDASSVSKVGREAWDTQSSAVHAVIWIPDGDEDVYLMESCTSALKIAQLKVEGEKVKPAKLAVAQFTDEEVDEDQIQGISSPS</sequence>
<dbReference type="SUPFAM" id="SSF53328">
    <property type="entry name" value="Formyltransferase"/>
    <property type="match status" value="1"/>
</dbReference>
<dbReference type="Gene3D" id="3.40.50.12230">
    <property type="match status" value="1"/>
</dbReference>
<dbReference type="InterPro" id="IPR002376">
    <property type="entry name" value="Formyl_transf_N"/>
</dbReference>
<comment type="caution">
    <text evidence="3">The sequence shown here is derived from an EMBL/GenBank/DDBJ whole genome shotgun (WGS) entry which is preliminary data.</text>
</comment>
<dbReference type="EC" id="2.1.2.9" evidence="1"/>
<evidence type="ECO:0000259" key="2">
    <source>
        <dbReference type="Pfam" id="PF00551"/>
    </source>
</evidence>
<protein>
    <recommendedName>
        <fullName evidence="1">methionyl-tRNA formyltransferase</fullName>
        <ecNumber evidence="1">2.1.2.9</ecNumber>
    </recommendedName>
</protein>
<accession>A0ABR2VCS4</accession>
<gene>
    <name evidence="3" type="ORF">SUNI508_13543</name>
</gene>
<reference evidence="3 4" key="1">
    <citation type="journal article" date="2024" name="J. Plant Pathol.">
        <title>Sequence and assembly of the genome of Seiridium unicorne, isolate CBS 538.82, causal agent of cypress canker disease.</title>
        <authorList>
            <person name="Scali E."/>
            <person name="Rocca G.D."/>
            <person name="Danti R."/>
            <person name="Garbelotto M."/>
            <person name="Barberini S."/>
            <person name="Baroncelli R."/>
            <person name="Emiliani G."/>
        </authorList>
    </citation>
    <scope>NUCLEOTIDE SEQUENCE [LARGE SCALE GENOMIC DNA]</scope>
    <source>
        <strain evidence="3 4">BM-138-508</strain>
    </source>
</reference>
<dbReference type="PANTHER" id="PTHR11138:SF5">
    <property type="entry name" value="METHIONYL-TRNA FORMYLTRANSFERASE, MITOCHONDRIAL"/>
    <property type="match status" value="1"/>
</dbReference>
<feature type="domain" description="Formyl transferase N-terminal" evidence="2">
    <location>
        <begin position="53"/>
        <end position="209"/>
    </location>
</feature>